<dbReference type="PANTHER" id="PTHR13412:SF0">
    <property type="entry name" value="T-CELL IMMUNOMODULATORY PROTEIN"/>
    <property type="match status" value="1"/>
</dbReference>
<dbReference type="Pfam" id="PF13517">
    <property type="entry name" value="FG-GAP_3"/>
    <property type="match status" value="1"/>
</dbReference>
<keyword evidence="6 8" id="KW-0472">Membrane</keyword>
<feature type="chain" id="PRO_5015172754" evidence="9">
    <location>
        <begin position="18"/>
        <end position="598"/>
    </location>
</feature>
<dbReference type="Pfam" id="PF23122">
    <property type="entry name" value="C2_ITFG1"/>
    <property type="match status" value="1"/>
</dbReference>
<name>A0A2P1L4C5_LITLI</name>
<keyword evidence="4 9" id="KW-0732">Signal</keyword>
<dbReference type="AlphaFoldDB" id="A0A2P1L4C5"/>
<evidence type="ECO:0000259" key="10">
    <source>
        <dbReference type="Pfam" id="PF23122"/>
    </source>
</evidence>
<proteinExistence type="evidence at transcript level"/>
<evidence type="ECO:0000256" key="4">
    <source>
        <dbReference type="ARBA" id="ARBA00022729"/>
    </source>
</evidence>
<dbReference type="GO" id="GO:0005886">
    <property type="term" value="C:plasma membrane"/>
    <property type="evidence" value="ECO:0007669"/>
    <property type="project" value="TreeGrafter"/>
</dbReference>
<keyword evidence="7" id="KW-0325">Glycoprotein</keyword>
<sequence>MLFASLTLSVIVISGYSLVICQGSLSDVTYDVFGSKKNGVVAAFGDFNADKLTDIFVLSDGGLVIYLMQAKEDVTKKRTEFWQRLLYRSEVGATPISGVAPGDFNGDAQMDLLVTRTEDQVTTVQIHWGNAGTELFDPTVLHLNDTLRDQPSVIDVNGDMIPDLVGETAKGERSYFIFGKGRNYTRQKVTNGTSNARLDPLRIPQSSAFYDVNGDLVPDLCMVSEKDGRLQFEIWLNKNGNLTWDQTIPSPVEMKSFGRPSYYDLNDNRQINIILPGCLDDACTQSVVFVYGRGMWYNLHVNLNNGKDTWQFAPSTTTQGWLNVPLALRFGDFNLDGFPDALTVLKSSNGSYATYLMQNVASADNFSRSFHVELTQPLYPPSKDPPLATFYDFMENGILDVLLSVYTNDAFELRALEQDFTADAYFLKVMVVSGLCEDKCQNGHEPYGVNQVGPVIRFQTTTSAGKTEIGVASQLSQSAYFSLQLPFEVFGLGQTPNFVDVLEVGIQNPPGTSKRQRSWPSIIPNAQLVVIPHPTDSPSSWRTKLYVTPSRLVLLTGASLLGTCAFIAAIIALLHWRERVEDKKEKLQESQRFHFDAM</sequence>
<feature type="domain" description="T-cell immunomodulatory protein TIP C2" evidence="10">
    <location>
        <begin position="446"/>
        <end position="546"/>
    </location>
</feature>
<feature type="transmembrane region" description="Helical" evidence="8">
    <location>
        <begin position="552"/>
        <end position="576"/>
    </location>
</feature>
<evidence type="ECO:0000256" key="6">
    <source>
        <dbReference type="ARBA" id="ARBA00023136"/>
    </source>
</evidence>
<evidence type="ECO:0000256" key="8">
    <source>
        <dbReference type="SAM" id="Phobius"/>
    </source>
</evidence>
<dbReference type="EMBL" id="MG596906">
    <property type="protein sequence ID" value="AVP12661.1"/>
    <property type="molecule type" value="mRNA"/>
</dbReference>
<dbReference type="InterPro" id="IPR024881">
    <property type="entry name" value="Tip"/>
</dbReference>
<organism evidence="11">
    <name type="scientific">Littorina littorea</name>
    <name type="common">Common periwinkle</name>
    <dbReference type="NCBI Taxonomy" id="31216"/>
    <lineage>
        <taxon>Eukaryota</taxon>
        <taxon>Metazoa</taxon>
        <taxon>Spiralia</taxon>
        <taxon>Lophotrochozoa</taxon>
        <taxon>Mollusca</taxon>
        <taxon>Gastropoda</taxon>
        <taxon>Caenogastropoda</taxon>
        <taxon>Littorinimorpha</taxon>
        <taxon>Littorinoidea</taxon>
        <taxon>Littorinidae</taxon>
        <taxon>Littorina</taxon>
    </lineage>
</organism>
<protein>
    <submittedName>
        <fullName evidence="11">T-cell immunomodulatory protein</fullName>
    </submittedName>
</protein>
<accession>A0A2P1L4C5</accession>
<evidence type="ECO:0000256" key="3">
    <source>
        <dbReference type="ARBA" id="ARBA00022692"/>
    </source>
</evidence>
<evidence type="ECO:0000256" key="2">
    <source>
        <dbReference type="ARBA" id="ARBA00006496"/>
    </source>
</evidence>
<evidence type="ECO:0000256" key="7">
    <source>
        <dbReference type="ARBA" id="ARBA00023180"/>
    </source>
</evidence>
<dbReference type="InterPro" id="IPR057089">
    <property type="entry name" value="C2_TIP"/>
</dbReference>
<evidence type="ECO:0000256" key="1">
    <source>
        <dbReference type="ARBA" id="ARBA00004479"/>
    </source>
</evidence>
<evidence type="ECO:0000256" key="9">
    <source>
        <dbReference type="SAM" id="SignalP"/>
    </source>
</evidence>
<keyword evidence="5 8" id="KW-1133">Transmembrane helix</keyword>
<dbReference type="Gene3D" id="2.130.10.130">
    <property type="entry name" value="Integrin alpha, N-terminal"/>
    <property type="match status" value="1"/>
</dbReference>
<comment type="similarity">
    <text evidence="2">Belongs to the TIP family.</text>
</comment>
<keyword evidence="3 8" id="KW-0812">Transmembrane</keyword>
<evidence type="ECO:0000313" key="11">
    <source>
        <dbReference type="EMBL" id="AVP12661.1"/>
    </source>
</evidence>
<dbReference type="InterPro" id="IPR028994">
    <property type="entry name" value="Integrin_alpha_N"/>
</dbReference>
<dbReference type="PANTHER" id="PTHR13412">
    <property type="entry name" value="T-CELL IMMUNOMODULATORY PROTEIN HOMOLOG"/>
    <property type="match status" value="1"/>
</dbReference>
<feature type="signal peptide" evidence="9">
    <location>
        <begin position="1"/>
        <end position="17"/>
    </location>
</feature>
<dbReference type="SUPFAM" id="SSF69318">
    <property type="entry name" value="Integrin alpha N-terminal domain"/>
    <property type="match status" value="1"/>
</dbReference>
<reference evidence="11" key="1">
    <citation type="journal article" date="2018" name="Dev. Comp. Immunol.">
        <title>Immune repertoire in the transcriptome of Littorina littorea reveals new trends in lophotrochozoan proto-complement evolution.</title>
        <authorList>
            <person name="Gorbushin A.M."/>
        </authorList>
    </citation>
    <scope>NUCLEOTIDE SEQUENCE</scope>
</reference>
<comment type="subcellular location">
    <subcellularLocation>
        <location evidence="1">Membrane</location>
        <topology evidence="1">Single-pass type I membrane protein</topology>
    </subcellularLocation>
</comment>
<dbReference type="InterPro" id="IPR013517">
    <property type="entry name" value="FG-GAP"/>
</dbReference>
<evidence type="ECO:0000256" key="5">
    <source>
        <dbReference type="ARBA" id="ARBA00022989"/>
    </source>
</evidence>